<feature type="domain" description="STAS" evidence="6">
    <location>
        <begin position="419"/>
        <end position="527"/>
    </location>
</feature>
<evidence type="ECO:0000256" key="4">
    <source>
        <dbReference type="ARBA" id="ARBA00023136"/>
    </source>
</evidence>
<proteinExistence type="predicted"/>
<dbReference type="EMBL" id="BOMM01000050">
    <property type="protein sequence ID" value="GIE13836.1"/>
    <property type="molecule type" value="Genomic_DNA"/>
</dbReference>
<evidence type="ECO:0000256" key="1">
    <source>
        <dbReference type="ARBA" id="ARBA00004141"/>
    </source>
</evidence>
<feature type="transmembrane region" description="Helical" evidence="5">
    <location>
        <begin position="369"/>
        <end position="396"/>
    </location>
</feature>
<evidence type="ECO:0000313" key="7">
    <source>
        <dbReference type="EMBL" id="GIE13836.1"/>
    </source>
</evidence>
<dbReference type="PANTHER" id="PTHR11814">
    <property type="entry name" value="SULFATE TRANSPORTER"/>
    <property type="match status" value="1"/>
</dbReference>
<feature type="transmembrane region" description="Helical" evidence="5">
    <location>
        <begin position="89"/>
        <end position="109"/>
    </location>
</feature>
<dbReference type="AlphaFoldDB" id="A0A919JAZ3"/>
<dbReference type="Pfam" id="PF01740">
    <property type="entry name" value="STAS"/>
    <property type="match status" value="1"/>
</dbReference>
<dbReference type="RefSeq" id="WP_203820261.1">
    <property type="nucleotide sequence ID" value="NZ_BAAABP010000002.1"/>
</dbReference>
<keyword evidence="2 5" id="KW-0812">Transmembrane</keyword>
<keyword evidence="4 5" id="KW-0472">Membrane</keyword>
<keyword evidence="8" id="KW-1185">Reference proteome</keyword>
<dbReference type="InterPro" id="IPR011547">
    <property type="entry name" value="SLC26A/SulP_dom"/>
</dbReference>
<dbReference type="Pfam" id="PF00916">
    <property type="entry name" value="Sulfate_transp"/>
    <property type="match status" value="1"/>
</dbReference>
<dbReference type="GO" id="GO:0055085">
    <property type="term" value="P:transmembrane transport"/>
    <property type="evidence" value="ECO:0007669"/>
    <property type="project" value="InterPro"/>
</dbReference>
<dbReference type="InterPro" id="IPR036513">
    <property type="entry name" value="STAS_dom_sf"/>
</dbReference>
<evidence type="ECO:0000256" key="2">
    <source>
        <dbReference type="ARBA" id="ARBA00022692"/>
    </source>
</evidence>
<evidence type="ECO:0000256" key="3">
    <source>
        <dbReference type="ARBA" id="ARBA00022989"/>
    </source>
</evidence>
<sequence>MAGRTARTEVVAALTAVALLAPETVAFALIAGVPAAQALAAAPLCVLAYAVVGRSVRILAGATAATAVLAAAALQRLPSDPDQRGRQVIVLTLLTGGILLLTGLLRAGFVARFVAPEALRGFLFGLAVVIVVRQAAVLAEVATRNGDVFERSWDVLRAVRQWSPASVLTGVVALGILLALERRWPRLPAVLIVLITASAVAAGLHLNRHGVADVPRVPAGFPQLALPHAGAGTWLAMAPAAAGLALISFALTHGIAERLAGPDDPPADPSREMTGLGAANLLAGLAGGLPVAGSPSASSAAAGGRTRWLPALCVALLLVVAVALAPVFVLVPEPVLAAVVIMAVRPFLSLAQPLIYLRQDRRATIVWSAAALGVMLFTLVPGLLIAVGLSLLIFIADASRLRVSRLGRAPDGAYLDLERFPELPAPAGVVVLRPDGPVFFANVDRLAAAVNRVLAGGERVVVLDLAASFELGASAVDGLARIRHGVEKRGGKLVLVHLYLDARLTIEASELADVPAYATVDEAVAAVPIP</sequence>
<dbReference type="CDD" id="cd07042">
    <property type="entry name" value="STAS_SulP_like_sulfate_transporter"/>
    <property type="match status" value="1"/>
</dbReference>
<evidence type="ECO:0000256" key="5">
    <source>
        <dbReference type="SAM" id="Phobius"/>
    </source>
</evidence>
<dbReference type="PROSITE" id="PS50801">
    <property type="entry name" value="STAS"/>
    <property type="match status" value="1"/>
</dbReference>
<feature type="transmembrane region" description="Helical" evidence="5">
    <location>
        <begin position="335"/>
        <end position="357"/>
    </location>
</feature>
<dbReference type="GO" id="GO:0016020">
    <property type="term" value="C:membrane"/>
    <property type="evidence" value="ECO:0007669"/>
    <property type="project" value="UniProtKB-SubCell"/>
</dbReference>
<protein>
    <submittedName>
        <fullName evidence="7">Membrane protein</fullName>
    </submittedName>
</protein>
<reference evidence="7" key="1">
    <citation type="submission" date="2021-01" db="EMBL/GenBank/DDBJ databases">
        <title>Whole genome shotgun sequence of Actinoplanes ferrugineus NBRC 15555.</title>
        <authorList>
            <person name="Komaki H."/>
            <person name="Tamura T."/>
        </authorList>
    </citation>
    <scope>NUCLEOTIDE SEQUENCE</scope>
    <source>
        <strain evidence="7">NBRC 15555</strain>
    </source>
</reference>
<dbReference type="SUPFAM" id="SSF52091">
    <property type="entry name" value="SpoIIaa-like"/>
    <property type="match status" value="1"/>
</dbReference>
<feature type="transmembrane region" description="Helical" evidence="5">
    <location>
        <begin position="36"/>
        <end position="52"/>
    </location>
</feature>
<dbReference type="Proteomes" id="UP000598174">
    <property type="component" value="Unassembled WGS sequence"/>
</dbReference>
<feature type="transmembrane region" description="Helical" evidence="5">
    <location>
        <begin position="187"/>
        <end position="206"/>
    </location>
</feature>
<dbReference type="InterPro" id="IPR001902">
    <property type="entry name" value="SLC26A/SulP_fam"/>
</dbReference>
<evidence type="ECO:0000313" key="8">
    <source>
        <dbReference type="Proteomes" id="UP000598174"/>
    </source>
</evidence>
<dbReference type="InterPro" id="IPR002645">
    <property type="entry name" value="STAS_dom"/>
</dbReference>
<feature type="transmembrane region" description="Helical" evidence="5">
    <location>
        <begin position="59"/>
        <end position="77"/>
    </location>
</feature>
<accession>A0A919JAZ3</accession>
<feature type="transmembrane region" description="Helical" evidence="5">
    <location>
        <begin position="121"/>
        <end position="142"/>
    </location>
</feature>
<comment type="subcellular location">
    <subcellularLocation>
        <location evidence="1">Membrane</location>
        <topology evidence="1">Multi-pass membrane protein</topology>
    </subcellularLocation>
</comment>
<feature type="transmembrane region" description="Helical" evidence="5">
    <location>
        <begin position="162"/>
        <end position="180"/>
    </location>
</feature>
<gene>
    <name evidence="7" type="ORF">Afe05nite_56760</name>
</gene>
<dbReference type="Gene3D" id="3.30.750.24">
    <property type="entry name" value="STAS domain"/>
    <property type="match status" value="1"/>
</dbReference>
<keyword evidence="3 5" id="KW-1133">Transmembrane helix</keyword>
<comment type="caution">
    <text evidence="7">The sequence shown here is derived from an EMBL/GenBank/DDBJ whole genome shotgun (WGS) entry which is preliminary data.</text>
</comment>
<name>A0A919JAZ3_9ACTN</name>
<feature type="transmembrane region" description="Helical" evidence="5">
    <location>
        <begin position="308"/>
        <end position="329"/>
    </location>
</feature>
<feature type="transmembrane region" description="Helical" evidence="5">
    <location>
        <begin position="226"/>
        <end position="251"/>
    </location>
</feature>
<evidence type="ECO:0000259" key="6">
    <source>
        <dbReference type="PROSITE" id="PS50801"/>
    </source>
</evidence>
<organism evidence="7 8">
    <name type="scientific">Paractinoplanes ferrugineus</name>
    <dbReference type="NCBI Taxonomy" id="113564"/>
    <lineage>
        <taxon>Bacteria</taxon>
        <taxon>Bacillati</taxon>
        <taxon>Actinomycetota</taxon>
        <taxon>Actinomycetes</taxon>
        <taxon>Micromonosporales</taxon>
        <taxon>Micromonosporaceae</taxon>
        <taxon>Paractinoplanes</taxon>
    </lineage>
</organism>